<proteinExistence type="predicted"/>
<comment type="caution">
    <text evidence="1">The sequence shown here is derived from an EMBL/GenBank/DDBJ whole genome shotgun (WGS) entry which is preliminary data.</text>
</comment>
<organism evidence="1 2">
    <name type="scientific">Trichinella spiralis</name>
    <name type="common">Trichina worm</name>
    <dbReference type="NCBI Taxonomy" id="6334"/>
    <lineage>
        <taxon>Eukaryota</taxon>
        <taxon>Metazoa</taxon>
        <taxon>Ecdysozoa</taxon>
        <taxon>Nematoda</taxon>
        <taxon>Enoplea</taxon>
        <taxon>Dorylaimia</taxon>
        <taxon>Trichinellida</taxon>
        <taxon>Trichinellidae</taxon>
        <taxon>Trichinella</taxon>
    </lineage>
</organism>
<evidence type="ECO:0000313" key="1">
    <source>
        <dbReference type="EMBL" id="KRY27147.1"/>
    </source>
</evidence>
<accession>A0A0V1AQU7</accession>
<dbReference type="Proteomes" id="UP000054776">
    <property type="component" value="Unassembled WGS sequence"/>
</dbReference>
<dbReference type="InParanoid" id="A0A0V1AQU7"/>
<dbReference type="EMBL" id="JYDH01000279">
    <property type="protein sequence ID" value="KRY27147.1"/>
    <property type="molecule type" value="Genomic_DNA"/>
</dbReference>
<reference evidence="1 2" key="1">
    <citation type="submission" date="2015-01" db="EMBL/GenBank/DDBJ databases">
        <title>Evolution of Trichinella species and genotypes.</title>
        <authorList>
            <person name="Korhonen P.K."/>
            <person name="Edoardo P."/>
            <person name="Giuseppe L.R."/>
            <person name="Gasser R.B."/>
        </authorList>
    </citation>
    <scope>NUCLEOTIDE SEQUENCE [LARGE SCALE GENOMIC DNA]</scope>
    <source>
        <strain evidence="1">ISS3</strain>
    </source>
</reference>
<protein>
    <submittedName>
        <fullName evidence="1">Uncharacterized protein</fullName>
    </submittedName>
</protein>
<sequence length="85" mass="9696">MKFCNTHCNIDALCGGRNDTNPNDSQEADLKNLNSFEFHAPSFGMRCDLLFLHEGCIRQVLDLLHLYGWLGKYLRSVSMLITCTK</sequence>
<keyword evidence="2" id="KW-1185">Reference proteome</keyword>
<dbReference type="AlphaFoldDB" id="A0A0V1AQU7"/>
<evidence type="ECO:0000313" key="2">
    <source>
        <dbReference type="Proteomes" id="UP000054776"/>
    </source>
</evidence>
<gene>
    <name evidence="1" type="ORF">T01_1482</name>
</gene>
<name>A0A0V1AQU7_TRISP</name>